<dbReference type="AlphaFoldDB" id="A0A9X0I7S2"/>
<evidence type="ECO:0008006" key="5">
    <source>
        <dbReference type="Google" id="ProtNLM"/>
    </source>
</evidence>
<dbReference type="Proteomes" id="UP000053246">
    <property type="component" value="Unassembled WGS sequence"/>
</dbReference>
<protein>
    <recommendedName>
        <fullName evidence="5">DUF998 domain-containing protein</fullName>
    </recommendedName>
</protein>
<keyword evidence="2" id="KW-0812">Transmembrane</keyword>
<keyword evidence="4" id="KW-1185">Reference proteome</keyword>
<feature type="transmembrane region" description="Helical" evidence="2">
    <location>
        <begin position="171"/>
        <end position="194"/>
    </location>
</feature>
<dbReference type="EMBL" id="LMWI01000001">
    <property type="protein sequence ID" value="KUJ48477.1"/>
    <property type="molecule type" value="Genomic_DNA"/>
</dbReference>
<feature type="region of interest" description="Disordered" evidence="1">
    <location>
        <begin position="1"/>
        <end position="47"/>
    </location>
</feature>
<keyword evidence="2" id="KW-0472">Membrane</keyword>
<proteinExistence type="predicted"/>
<name>A0A9X0I7S2_9ACTN</name>
<reference evidence="3 4" key="1">
    <citation type="submission" date="2015-10" db="EMBL/GenBank/DDBJ databases">
        <authorList>
            <person name="Ju K.-S."/>
            <person name="Doroghazi J.R."/>
            <person name="Metcalf W.W."/>
        </authorList>
    </citation>
    <scope>NUCLEOTIDE SEQUENCE [LARGE SCALE GENOMIC DNA]</scope>
    <source>
        <strain evidence="3 4">NRRL B-24793</strain>
    </source>
</reference>
<feature type="transmembrane region" description="Helical" evidence="2">
    <location>
        <begin position="130"/>
        <end position="151"/>
    </location>
</feature>
<organism evidence="3 4">
    <name type="scientific">Micromonospora maris</name>
    <dbReference type="NCBI Taxonomy" id="1003110"/>
    <lineage>
        <taxon>Bacteria</taxon>
        <taxon>Bacillati</taxon>
        <taxon>Actinomycetota</taxon>
        <taxon>Actinomycetes</taxon>
        <taxon>Micromonosporales</taxon>
        <taxon>Micromonosporaceae</taxon>
        <taxon>Micromonospora</taxon>
    </lineage>
</organism>
<dbReference type="OMA" id="TRHPISQ"/>
<dbReference type="Pfam" id="PF06197">
    <property type="entry name" value="DUF998"/>
    <property type="match status" value="1"/>
</dbReference>
<feature type="transmembrane region" description="Helical" evidence="2">
    <location>
        <begin position="97"/>
        <end position="118"/>
    </location>
</feature>
<sequence>MSNPGRVARRVSDSRSDHRPGTPATGRQDEEANMATATTARPEVAGTGKQRTTGVLLAGGIAAGPVFAVSVTAQVLTRDGFDLSRQPLSLLALGEHGWIQIATFVMTGLLALAGAAGMRRVLPPGQPGALWLPRLVAVFGLGLIVGGVLVADPSMGWPAGAPQGPAETMSWHAVGHGVGAMLAFCSLTVGCLVFARREARLGRPGAAVLSVAGAAVVVLVMAWPHQDSISVRMALGSAVLFGWLSVVCARLLAVTSR</sequence>
<gene>
    <name evidence="3" type="ORF">ADL17_05380</name>
</gene>
<dbReference type="InterPro" id="IPR009339">
    <property type="entry name" value="DUF998"/>
</dbReference>
<evidence type="ECO:0000256" key="2">
    <source>
        <dbReference type="SAM" id="Phobius"/>
    </source>
</evidence>
<feature type="transmembrane region" description="Helical" evidence="2">
    <location>
        <begin position="206"/>
        <end position="223"/>
    </location>
</feature>
<feature type="transmembrane region" description="Helical" evidence="2">
    <location>
        <begin position="55"/>
        <end position="77"/>
    </location>
</feature>
<accession>A0A9X0I7S2</accession>
<evidence type="ECO:0000256" key="1">
    <source>
        <dbReference type="SAM" id="MobiDB-lite"/>
    </source>
</evidence>
<evidence type="ECO:0000313" key="3">
    <source>
        <dbReference type="EMBL" id="KUJ48477.1"/>
    </source>
</evidence>
<feature type="compositionally biased region" description="Basic and acidic residues" evidence="1">
    <location>
        <begin position="10"/>
        <end position="20"/>
    </location>
</feature>
<keyword evidence="2" id="KW-1133">Transmembrane helix</keyword>
<feature type="transmembrane region" description="Helical" evidence="2">
    <location>
        <begin position="229"/>
        <end position="253"/>
    </location>
</feature>
<evidence type="ECO:0000313" key="4">
    <source>
        <dbReference type="Proteomes" id="UP000053246"/>
    </source>
</evidence>
<comment type="caution">
    <text evidence="3">The sequence shown here is derived from an EMBL/GenBank/DDBJ whole genome shotgun (WGS) entry which is preliminary data.</text>
</comment>